<protein>
    <recommendedName>
        <fullName evidence="3">DUF5131 family protein</fullName>
    </recommendedName>
</protein>
<evidence type="ECO:0000313" key="2">
    <source>
        <dbReference type="EMBL" id="DAE04007.1"/>
    </source>
</evidence>
<reference evidence="2" key="1">
    <citation type="journal article" date="2021" name="Proc. Natl. Acad. Sci. U.S.A.">
        <title>A Catalog of Tens of Thousands of Viruses from Human Metagenomes Reveals Hidden Associations with Chronic Diseases.</title>
        <authorList>
            <person name="Tisza M.J."/>
            <person name="Buck C.B."/>
        </authorList>
    </citation>
    <scope>NUCLEOTIDE SEQUENCE</scope>
    <source>
        <strain evidence="2">CtsGI2</strain>
    </source>
</reference>
<name>A0A8S5P9Z9_9CAUD</name>
<dbReference type="Pfam" id="PF07505">
    <property type="entry name" value="DUF5131"/>
    <property type="match status" value="1"/>
</dbReference>
<proteinExistence type="predicted"/>
<dbReference type="InterPro" id="IPR011101">
    <property type="entry name" value="DUF5131"/>
</dbReference>
<sequence length="328" mass="36749">MMNKSAIDWCDFSWNPVTGCNFGCEYCYARRQATRFSGNTRLNMTNEQLKTETAGLYVLEQPFKNYNGAVLPFPAGFAPTFHKYRLGDPAKKKKPANIFVCSMADLFGNWIPEEWIEAVFEACKAAPQHNYLFLTKNPGRYQALAAAGKLPELPSFWYGSSITGPENSFWWSEYHHTFVSYEPMLKPLGIADEDSAAKVDWIIAGAETGHRAGKITPEEGWLEELAAAARRAGVPLWIKDSEEIRAVIGGEPAQALPDALKRPKDRPTPHCAECEHCVKTQEGKRGTRKECAIGWTAEGYEDGGARHIPTRGNRQSPDWCPRRKDDAE</sequence>
<evidence type="ECO:0000256" key="1">
    <source>
        <dbReference type="SAM" id="MobiDB-lite"/>
    </source>
</evidence>
<accession>A0A8S5P9Z9</accession>
<feature type="region of interest" description="Disordered" evidence="1">
    <location>
        <begin position="300"/>
        <end position="328"/>
    </location>
</feature>
<evidence type="ECO:0008006" key="3">
    <source>
        <dbReference type="Google" id="ProtNLM"/>
    </source>
</evidence>
<dbReference type="EMBL" id="BK015382">
    <property type="protein sequence ID" value="DAE04007.1"/>
    <property type="molecule type" value="Genomic_DNA"/>
</dbReference>
<organism evidence="2">
    <name type="scientific">Myoviridae sp. ctsGI2</name>
    <dbReference type="NCBI Taxonomy" id="2825188"/>
    <lineage>
        <taxon>Viruses</taxon>
        <taxon>Duplodnaviria</taxon>
        <taxon>Heunggongvirae</taxon>
        <taxon>Uroviricota</taxon>
        <taxon>Caudoviricetes</taxon>
    </lineage>
</organism>